<dbReference type="SUPFAM" id="SSF54928">
    <property type="entry name" value="RNA-binding domain, RBD"/>
    <property type="match status" value="1"/>
</dbReference>
<organism evidence="6">
    <name type="scientific">Amphimedon queenslandica</name>
    <name type="common">Sponge</name>
    <dbReference type="NCBI Taxonomy" id="400682"/>
    <lineage>
        <taxon>Eukaryota</taxon>
        <taxon>Metazoa</taxon>
        <taxon>Porifera</taxon>
        <taxon>Demospongiae</taxon>
        <taxon>Heteroscleromorpha</taxon>
        <taxon>Haplosclerida</taxon>
        <taxon>Niphatidae</taxon>
        <taxon>Amphimedon</taxon>
    </lineage>
</organism>
<dbReference type="FunFam" id="1.20.1390.10:FF:000004">
    <property type="entry name" value="RNA-binding motif protein 25"/>
    <property type="match status" value="1"/>
</dbReference>
<dbReference type="SMART" id="SM00311">
    <property type="entry name" value="PWI"/>
    <property type="match status" value="1"/>
</dbReference>
<keyword evidence="1" id="KW-0507">mRNA processing</keyword>
<dbReference type="PANTHER" id="PTHR18806:SF4">
    <property type="entry name" value="RNA-BINDING PROTEIN 25"/>
    <property type="match status" value="1"/>
</dbReference>
<dbReference type="STRING" id="400682.A0A1X7VDH2"/>
<dbReference type="InterPro" id="IPR012677">
    <property type="entry name" value="Nucleotide-bd_a/b_plait_sf"/>
</dbReference>
<feature type="domain" description="PWI" evidence="5">
    <location>
        <begin position="674"/>
        <end position="769"/>
    </location>
</feature>
<dbReference type="SUPFAM" id="SSF101233">
    <property type="entry name" value="PWI domain"/>
    <property type="match status" value="1"/>
</dbReference>
<dbReference type="OrthoDB" id="6275295at2759"/>
<protein>
    <recommendedName>
        <fullName evidence="8">PWI domain-containing protein</fullName>
    </recommendedName>
</protein>
<dbReference type="Gene3D" id="3.30.70.330">
    <property type="match status" value="1"/>
</dbReference>
<dbReference type="PANTHER" id="PTHR18806">
    <property type="entry name" value="RBM25 PROTEIN"/>
    <property type="match status" value="1"/>
</dbReference>
<dbReference type="KEGG" id="aqu:100639058"/>
<proteinExistence type="predicted"/>
<dbReference type="Pfam" id="PF00076">
    <property type="entry name" value="RRM_1"/>
    <property type="match status" value="1"/>
</dbReference>
<dbReference type="InterPro" id="IPR002483">
    <property type="entry name" value="PWI_dom"/>
</dbReference>
<dbReference type="AlphaFoldDB" id="A0A1X7VDH2"/>
<dbReference type="InterPro" id="IPR036483">
    <property type="entry name" value="PWI_dom_sf"/>
</dbReference>
<dbReference type="eggNOG" id="KOG2253">
    <property type="taxonomic scope" value="Eukaryota"/>
</dbReference>
<dbReference type="PROSITE" id="PS51025">
    <property type="entry name" value="PWI"/>
    <property type="match status" value="1"/>
</dbReference>
<dbReference type="SMART" id="SM00360">
    <property type="entry name" value="RRM"/>
    <property type="match status" value="1"/>
</dbReference>
<dbReference type="Gene3D" id="1.20.1390.10">
    <property type="entry name" value="PWI domain"/>
    <property type="match status" value="1"/>
</dbReference>
<keyword evidence="7" id="KW-1185">Reference proteome</keyword>
<evidence type="ECO:0000256" key="2">
    <source>
        <dbReference type="PROSITE-ProRule" id="PRU00176"/>
    </source>
</evidence>
<feature type="domain" description="RRM" evidence="4">
    <location>
        <begin position="83"/>
        <end position="160"/>
    </location>
</feature>
<dbReference type="PROSITE" id="PS50102">
    <property type="entry name" value="RRM"/>
    <property type="match status" value="1"/>
</dbReference>
<feature type="compositionally biased region" description="Basic and acidic residues" evidence="3">
    <location>
        <begin position="295"/>
        <end position="319"/>
    </location>
</feature>
<evidence type="ECO:0000256" key="1">
    <source>
        <dbReference type="ARBA" id="ARBA00022664"/>
    </source>
</evidence>
<feature type="compositionally biased region" description="Basic and acidic residues" evidence="3">
    <location>
        <begin position="345"/>
        <end position="388"/>
    </location>
</feature>
<evidence type="ECO:0008006" key="8">
    <source>
        <dbReference type="Google" id="ProtNLM"/>
    </source>
</evidence>
<feature type="compositionally biased region" description="Polar residues" evidence="3">
    <location>
        <begin position="529"/>
        <end position="543"/>
    </location>
</feature>
<dbReference type="InterPro" id="IPR035979">
    <property type="entry name" value="RBD_domain_sf"/>
</dbReference>
<dbReference type="InterPro" id="IPR000504">
    <property type="entry name" value="RRM_dom"/>
</dbReference>
<dbReference type="Proteomes" id="UP000007879">
    <property type="component" value="Unassembled WGS sequence"/>
</dbReference>
<evidence type="ECO:0000256" key="3">
    <source>
        <dbReference type="SAM" id="MobiDB-lite"/>
    </source>
</evidence>
<feature type="compositionally biased region" description="Basic residues" evidence="3">
    <location>
        <begin position="320"/>
        <end position="344"/>
    </location>
</feature>
<dbReference type="InParanoid" id="A0A1X7VDH2"/>
<dbReference type="InterPro" id="IPR034268">
    <property type="entry name" value="RBM25_RRM"/>
</dbReference>
<dbReference type="GO" id="GO:0003729">
    <property type="term" value="F:mRNA binding"/>
    <property type="evidence" value="ECO:0007669"/>
    <property type="project" value="TreeGrafter"/>
</dbReference>
<evidence type="ECO:0000259" key="4">
    <source>
        <dbReference type="PROSITE" id="PS50102"/>
    </source>
</evidence>
<keyword evidence="2" id="KW-0694">RNA-binding</keyword>
<sequence>MAAPPPGSNPYIQPPGAVPGFPLTGVRPPLIPVGPPLMMPMGSMPAVPGLQPAPGGVAISSGPELVSKPYQKPISVSEMKVATTVFVGNITDKATDSLVRQILLRCGYIVGWKRVQNASGKLQAFGFCEYSDPECTLRALRLLNGFELGDKKLVIKVDSNNRKELLKYLMKKKMTKNNEEFNDQILEREVDKIVLKGEAETLEEDIDKETKEEDGKVMSAINGLIKENISTLLGSKTSDDFRREKDVHESLVAMAIQSGRVDEDSTLDDVDMEDGMKTLVSDEIKRFRQSYQNYEEKQAEARMKRHQAKQDEKKKEEKSGRKRSRSRSPGKKSSRPKSPKKPRSRSQERRDREKERELRRKEEKERLAKEEEEYEQKLMERKRAEREKAFKDRLRQWEHREKRRALDYQYEREEEETKRLKLDKERKRMIEFFEDYDDEKQDYRYYKGSEFTRRHDDRVLEMEEDEYDRKKERDELEALRLEVMERQIREREEEQERKRREEEEERFKRQQEVNVKEESSAVDHDNLPISKQGNKSYAATIQVQLAPPTGRPKPELKSNPNDQTDIDSPPVEEKKTEDDEEEDEEKKRAKLTFGLSKKQPSTAAARASLEGIFGGEDEGDAVKPKKKLYSLMSSSNSAHIAAAMAVVPTNGKMSSENRKKLVQSLVNSIPSRREELFNWDLKWNYIDKTLMEKRVSPWINKKIVEYIGEPEPTLTEFICNKLAEQVPADGILNDIAMVLDDEAEVFVLKLWRLLIYETEARHLGIAKNY</sequence>
<feature type="region of interest" description="Disordered" evidence="3">
    <location>
        <begin position="295"/>
        <end position="388"/>
    </location>
</feature>
<dbReference type="EnsemblMetazoa" id="Aqu2.1.38355_001">
    <property type="protein sequence ID" value="Aqu2.1.38355_001"/>
    <property type="gene ID" value="Aqu2.1.38355"/>
</dbReference>
<dbReference type="InterPro" id="IPR052768">
    <property type="entry name" value="RBM25"/>
</dbReference>
<accession>A0A1X7VDH2</accession>
<feature type="compositionally biased region" description="Basic and acidic residues" evidence="3">
    <location>
        <begin position="483"/>
        <end position="526"/>
    </location>
</feature>
<dbReference type="GO" id="GO:0006397">
    <property type="term" value="P:mRNA processing"/>
    <property type="evidence" value="ECO:0007669"/>
    <property type="project" value="UniProtKB-KW"/>
</dbReference>
<feature type="region of interest" description="Disordered" evidence="3">
    <location>
        <begin position="483"/>
        <end position="589"/>
    </location>
</feature>
<dbReference type="Pfam" id="PF01480">
    <property type="entry name" value="PWI"/>
    <property type="match status" value="1"/>
</dbReference>
<dbReference type="EnsemblMetazoa" id="XM_011412199.2">
    <property type="protein sequence ID" value="XP_011410501.2"/>
    <property type="gene ID" value="LOC100639058"/>
</dbReference>
<name>A0A1X7VDH2_AMPQE</name>
<evidence type="ECO:0000313" key="7">
    <source>
        <dbReference type="Proteomes" id="UP000007879"/>
    </source>
</evidence>
<reference evidence="7" key="1">
    <citation type="journal article" date="2010" name="Nature">
        <title>The Amphimedon queenslandica genome and the evolution of animal complexity.</title>
        <authorList>
            <person name="Srivastava M."/>
            <person name="Simakov O."/>
            <person name="Chapman J."/>
            <person name="Fahey B."/>
            <person name="Gauthier M.E."/>
            <person name="Mitros T."/>
            <person name="Richards G.S."/>
            <person name="Conaco C."/>
            <person name="Dacre M."/>
            <person name="Hellsten U."/>
            <person name="Larroux C."/>
            <person name="Putnam N.H."/>
            <person name="Stanke M."/>
            <person name="Adamska M."/>
            <person name="Darling A."/>
            <person name="Degnan S.M."/>
            <person name="Oakley T.H."/>
            <person name="Plachetzki D.C."/>
            <person name="Zhai Y."/>
            <person name="Adamski M."/>
            <person name="Calcino A."/>
            <person name="Cummins S.F."/>
            <person name="Goodstein D.M."/>
            <person name="Harris C."/>
            <person name="Jackson D.J."/>
            <person name="Leys S.P."/>
            <person name="Shu S."/>
            <person name="Woodcroft B.J."/>
            <person name="Vervoort M."/>
            <person name="Kosik K.S."/>
            <person name="Manning G."/>
            <person name="Degnan B.M."/>
            <person name="Rokhsar D.S."/>
        </authorList>
    </citation>
    <scope>NUCLEOTIDE SEQUENCE [LARGE SCALE GENOMIC DNA]</scope>
</reference>
<gene>
    <name evidence="6" type="primary">100639058</name>
</gene>
<dbReference type="GO" id="GO:0000381">
    <property type="term" value="P:regulation of alternative mRNA splicing, via spliceosome"/>
    <property type="evidence" value="ECO:0007669"/>
    <property type="project" value="TreeGrafter"/>
</dbReference>
<evidence type="ECO:0000313" key="6">
    <source>
        <dbReference type="EnsemblMetazoa" id="Aqu2.1.38355_001"/>
    </source>
</evidence>
<dbReference type="CDD" id="cd12446">
    <property type="entry name" value="RRM_RBM25"/>
    <property type="match status" value="1"/>
</dbReference>
<dbReference type="GO" id="GO:0005681">
    <property type="term" value="C:spliceosomal complex"/>
    <property type="evidence" value="ECO:0007669"/>
    <property type="project" value="TreeGrafter"/>
</dbReference>
<reference evidence="6" key="2">
    <citation type="submission" date="2017-05" db="UniProtKB">
        <authorList>
            <consortium name="EnsemblMetazoa"/>
        </authorList>
    </citation>
    <scope>IDENTIFICATION</scope>
</reference>
<evidence type="ECO:0000259" key="5">
    <source>
        <dbReference type="PROSITE" id="PS51025"/>
    </source>
</evidence>